<keyword evidence="3 5" id="KW-0238">DNA-binding</keyword>
<keyword evidence="4" id="KW-0804">Transcription</keyword>
<dbReference type="PANTHER" id="PTHR30055:SF234">
    <property type="entry name" value="HTH-TYPE TRANSCRIPTIONAL REGULATOR BETI"/>
    <property type="match status" value="1"/>
</dbReference>
<dbReference type="EMBL" id="CP033433">
    <property type="protein sequence ID" value="AYQ74297.1"/>
    <property type="molecule type" value="Genomic_DNA"/>
</dbReference>
<dbReference type="Proteomes" id="UP000269097">
    <property type="component" value="Chromosome"/>
</dbReference>
<dbReference type="SUPFAM" id="SSF48498">
    <property type="entry name" value="Tetracyclin repressor-like, C-terminal domain"/>
    <property type="match status" value="1"/>
</dbReference>
<dbReference type="InterPro" id="IPR039538">
    <property type="entry name" value="BetI_C"/>
</dbReference>
<dbReference type="SUPFAM" id="SSF46689">
    <property type="entry name" value="Homeodomain-like"/>
    <property type="match status" value="1"/>
</dbReference>
<dbReference type="InterPro" id="IPR001647">
    <property type="entry name" value="HTH_TetR"/>
</dbReference>
<evidence type="ECO:0000256" key="4">
    <source>
        <dbReference type="ARBA" id="ARBA00023163"/>
    </source>
</evidence>
<keyword evidence="2" id="KW-0805">Transcription regulation</keyword>
<evidence type="ECO:0000256" key="2">
    <source>
        <dbReference type="ARBA" id="ARBA00023015"/>
    </source>
</evidence>
<dbReference type="InterPro" id="IPR050109">
    <property type="entry name" value="HTH-type_TetR-like_transc_reg"/>
</dbReference>
<evidence type="ECO:0000256" key="3">
    <source>
        <dbReference type="ARBA" id="ARBA00023125"/>
    </source>
</evidence>
<dbReference type="InterPro" id="IPR036271">
    <property type="entry name" value="Tet_transcr_reg_TetR-rel_C_sf"/>
</dbReference>
<dbReference type="InterPro" id="IPR009057">
    <property type="entry name" value="Homeodomain-like_sf"/>
</dbReference>
<dbReference type="KEGG" id="coh:EAV92_18030"/>
<dbReference type="Gene3D" id="1.10.10.60">
    <property type="entry name" value="Homeodomain-like"/>
    <property type="match status" value="1"/>
</dbReference>
<dbReference type="RefSeq" id="WP_123042378.1">
    <property type="nucleotide sequence ID" value="NZ_CP033433.1"/>
</dbReference>
<gene>
    <name evidence="7" type="ORF">EAV92_18030</name>
</gene>
<reference evidence="7 8" key="1">
    <citation type="submission" date="2018-10" db="EMBL/GenBank/DDBJ databases">
        <title>Genome Sequence of Cohnella sp.</title>
        <authorList>
            <person name="Srinivasan S."/>
            <person name="Kim M.K."/>
        </authorList>
    </citation>
    <scope>NUCLEOTIDE SEQUENCE [LARGE SCALE GENOMIC DNA]</scope>
    <source>
        <strain evidence="7 8">18JY8-7</strain>
    </source>
</reference>
<evidence type="ECO:0000259" key="6">
    <source>
        <dbReference type="PROSITE" id="PS50977"/>
    </source>
</evidence>
<dbReference type="AlphaFoldDB" id="A0A3G3K2L4"/>
<dbReference type="GO" id="GO:0000976">
    <property type="term" value="F:transcription cis-regulatory region binding"/>
    <property type="evidence" value="ECO:0007669"/>
    <property type="project" value="TreeGrafter"/>
</dbReference>
<dbReference type="Gene3D" id="1.10.357.10">
    <property type="entry name" value="Tetracycline Repressor, domain 2"/>
    <property type="match status" value="1"/>
</dbReference>
<protein>
    <submittedName>
        <fullName evidence="7">TetR/AcrR family transcriptional regulator</fullName>
    </submittedName>
</protein>
<organism evidence="7 8">
    <name type="scientific">Cohnella candidum</name>
    <dbReference type="NCBI Taxonomy" id="2674991"/>
    <lineage>
        <taxon>Bacteria</taxon>
        <taxon>Bacillati</taxon>
        <taxon>Bacillota</taxon>
        <taxon>Bacilli</taxon>
        <taxon>Bacillales</taxon>
        <taxon>Paenibacillaceae</taxon>
        <taxon>Cohnella</taxon>
    </lineage>
</organism>
<accession>A0A3G3K2L4</accession>
<dbReference type="Pfam" id="PF00440">
    <property type="entry name" value="TetR_N"/>
    <property type="match status" value="1"/>
</dbReference>
<keyword evidence="8" id="KW-1185">Reference proteome</keyword>
<dbReference type="PANTHER" id="PTHR30055">
    <property type="entry name" value="HTH-TYPE TRANSCRIPTIONAL REGULATOR RUTR"/>
    <property type="match status" value="1"/>
</dbReference>
<evidence type="ECO:0000313" key="7">
    <source>
        <dbReference type="EMBL" id="AYQ74297.1"/>
    </source>
</evidence>
<feature type="DNA-binding region" description="H-T-H motif" evidence="5">
    <location>
        <begin position="34"/>
        <end position="53"/>
    </location>
</feature>
<name>A0A3G3K2L4_9BACL</name>
<keyword evidence="1" id="KW-0678">Repressor</keyword>
<evidence type="ECO:0000313" key="8">
    <source>
        <dbReference type="Proteomes" id="UP000269097"/>
    </source>
</evidence>
<dbReference type="PRINTS" id="PR00455">
    <property type="entry name" value="HTHTETR"/>
</dbReference>
<feature type="domain" description="HTH tetR-type" evidence="6">
    <location>
        <begin position="11"/>
        <end position="71"/>
    </location>
</feature>
<evidence type="ECO:0000256" key="1">
    <source>
        <dbReference type="ARBA" id="ARBA00022491"/>
    </source>
</evidence>
<dbReference type="GO" id="GO:0003700">
    <property type="term" value="F:DNA-binding transcription factor activity"/>
    <property type="evidence" value="ECO:0007669"/>
    <property type="project" value="TreeGrafter"/>
</dbReference>
<sequence length="205" mass="23559">MSPKVSDAYKEEKRAAILEGALHCFTEKGFQATKVEDIVRHLGMSKGAIYGYFASKEDMYIQMSNGRMDAMVQSLHEQFKNMPGATDRIRFLFGRFRNQSLDEIRKWMTFHLEFMLYASRQPALVDTLAAYSNKAIQLLREIFEEGKRTGECRQDLDENAATYLFWAVRDGLALQFLLDGEAADYGRYLNEAEQMVLRYIGNASS</sequence>
<dbReference type="PROSITE" id="PS50977">
    <property type="entry name" value="HTH_TETR_2"/>
    <property type="match status" value="1"/>
</dbReference>
<evidence type="ECO:0000256" key="5">
    <source>
        <dbReference type="PROSITE-ProRule" id="PRU00335"/>
    </source>
</evidence>
<dbReference type="Pfam" id="PF13977">
    <property type="entry name" value="TetR_C_6"/>
    <property type="match status" value="1"/>
</dbReference>
<proteinExistence type="predicted"/>